<reference evidence="3" key="2">
    <citation type="submission" date="2020-10" db="UniProtKB">
        <authorList>
            <consortium name="WormBaseParasite"/>
        </authorList>
    </citation>
    <scope>IDENTIFICATION</scope>
</reference>
<dbReference type="AlphaFoldDB" id="A0A7E4VRB2"/>
<evidence type="ECO:0000313" key="2">
    <source>
        <dbReference type="Proteomes" id="UP000492821"/>
    </source>
</evidence>
<keyword evidence="1" id="KW-0732">Signal</keyword>
<reference evidence="2" key="1">
    <citation type="journal article" date="2013" name="Genetics">
        <title>The draft genome and transcriptome of Panagrellus redivivus are shaped by the harsh demands of a free-living lifestyle.</title>
        <authorList>
            <person name="Srinivasan J."/>
            <person name="Dillman A.R."/>
            <person name="Macchietto M.G."/>
            <person name="Heikkinen L."/>
            <person name="Lakso M."/>
            <person name="Fracchia K.M."/>
            <person name="Antoshechkin I."/>
            <person name="Mortazavi A."/>
            <person name="Wong G."/>
            <person name="Sternberg P.W."/>
        </authorList>
    </citation>
    <scope>NUCLEOTIDE SEQUENCE [LARGE SCALE GENOMIC DNA]</scope>
    <source>
        <strain evidence="2">MT8872</strain>
    </source>
</reference>
<dbReference type="WBParaSite" id="Pan_g23696.t1">
    <property type="protein sequence ID" value="Pan_g23696.t1"/>
    <property type="gene ID" value="Pan_g23696"/>
</dbReference>
<feature type="chain" id="PRO_5028846724" evidence="1">
    <location>
        <begin position="21"/>
        <end position="182"/>
    </location>
</feature>
<feature type="signal peptide" evidence="1">
    <location>
        <begin position="1"/>
        <end position="20"/>
    </location>
</feature>
<sequence length="182" mass="20026">MRFLILLAVITVCSLVPIFAQSVTGKACGHIWNGWDPCGYFGICQKNYTCCDYRTPGCHGDGYVVRMTRLLNIHDSVANRSCGYPTDGWDACGFDGICQSNHTCCDFGTPGCKPWGLALAEIAKEYPSVVGNPCNPFKLAAYNQCGAFGFCSDNKLCCDYDTPECEPFYFPFKVPKEDKLGD</sequence>
<protein>
    <submittedName>
        <fullName evidence="3">GRANULINS domain-containing protein</fullName>
    </submittedName>
</protein>
<accession>A0A7E4VRB2</accession>
<organism evidence="2 3">
    <name type="scientific">Panagrellus redivivus</name>
    <name type="common">Microworm</name>
    <dbReference type="NCBI Taxonomy" id="6233"/>
    <lineage>
        <taxon>Eukaryota</taxon>
        <taxon>Metazoa</taxon>
        <taxon>Ecdysozoa</taxon>
        <taxon>Nematoda</taxon>
        <taxon>Chromadorea</taxon>
        <taxon>Rhabditida</taxon>
        <taxon>Tylenchina</taxon>
        <taxon>Panagrolaimomorpha</taxon>
        <taxon>Panagrolaimoidea</taxon>
        <taxon>Panagrolaimidae</taxon>
        <taxon>Panagrellus</taxon>
    </lineage>
</organism>
<evidence type="ECO:0000313" key="3">
    <source>
        <dbReference type="WBParaSite" id="Pan_g23696.t1"/>
    </source>
</evidence>
<keyword evidence="2" id="KW-1185">Reference proteome</keyword>
<proteinExistence type="predicted"/>
<evidence type="ECO:0000256" key="1">
    <source>
        <dbReference type="SAM" id="SignalP"/>
    </source>
</evidence>
<dbReference type="Proteomes" id="UP000492821">
    <property type="component" value="Unassembled WGS sequence"/>
</dbReference>
<name>A0A7E4VRB2_PANRE</name>